<comment type="caution">
    <text evidence="1">The sequence shown here is derived from an EMBL/GenBank/DDBJ whole genome shotgun (WGS) entry which is preliminary data.</text>
</comment>
<dbReference type="Proteomes" id="UP001205486">
    <property type="component" value="Unassembled WGS sequence"/>
</dbReference>
<keyword evidence="2" id="KW-1185">Reference proteome</keyword>
<reference evidence="1" key="1">
    <citation type="submission" date="2022-03" db="EMBL/GenBank/DDBJ databases">
        <title>Interactions between chemoautotrophic and heterotrophic bacteria.</title>
        <authorList>
            <person name="Santoro A."/>
        </authorList>
    </citation>
    <scope>NUCLEOTIDE SEQUENCE</scope>
    <source>
        <strain evidence="1">Nb-106</strain>
    </source>
</reference>
<dbReference type="EMBL" id="JALJZS010000001">
    <property type="protein sequence ID" value="MCP1999119.1"/>
    <property type="molecule type" value="Genomic_DNA"/>
</dbReference>
<organism evidence="1 2">
    <name type="scientific">Nitrobacter winogradskyi</name>
    <name type="common">Nitrobacter agilis</name>
    <dbReference type="NCBI Taxonomy" id="913"/>
    <lineage>
        <taxon>Bacteria</taxon>
        <taxon>Pseudomonadati</taxon>
        <taxon>Pseudomonadota</taxon>
        <taxon>Alphaproteobacteria</taxon>
        <taxon>Hyphomicrobiales</taxon>
        <taxon>Nitrobacteraceae</taxon>
        <taxon>Nitrobacter</taxon>
    </lineage>
</organism>
<gene>
    <name evidence="1" type="ORF">J2S34_001541</name>
</gene>
<dbReference type="EC" id="1.1.1.219" evidence="1"/>
<accession>A0ACC6AIC7</accession>
<evidence type="ECO:0000313" key="2">
    <source>
        <dbReference type="Proteomes" id="UP001205486"/>
    </source>
</evidence>
<evidence type="ECO:0000313" key="1">
    <source>
        <dbReference type="EMBL" id="MCP1999119.1"/>
    </source>
</evidence>
<protein>
    <submittedName>
        <fullName evidence="1">Dihydroflavonol-4-reductase</fullName>
        <ecNumber evidence="1">1.1.1.219</ecNumber>
    </submittedName>
</protein>
<keyword evidence="1" id="KW-0560">Oxidoreductase</keyword>
<sequence length="346" mass="37779">MKSITLQPRARTALTGRRPILVTGGNGFIGQHLVAALRRRHGVVRVLDLQPPPPGPMPEFIQGTILDPHDVRRALDGVDTVYHLAAISHLWTANPADFERVNQHGTELMLAAARERGVRNIVHCSTEAILFPYRRGGVTMPQRAEDMPGPYTRSKFMAEQIAREAAADGLRVVIANPTVPIGPGDHNFTEPTRMLELFARKSPPMVLDSMLNLVDVRDVATGLILAGERGRAGERYILGGENVSVRELVRRVGSLCGRSTNVHALPASLALAIGAASEWFEGQVIQRTPRVSIEAVRIALRSIPLNTRKAETELGYLPRPIDGALTDAIAWLTRREADAAEPRVSA</sequence>
<proteinExistence type="predicted"/>
<name>A0ACC6AIC7_NITWI</name>